<dbReference type="SUPFAM" id="SSF53474">
    <property type="entry name" value="alpha/beta-Hydrolases"/>
    <property type="match status" value="1"/>
</dbReference>
<evidence type="ECO:0000256" key="1">
    <source>
        <dbReference type="ARBA" id="ARBA00022801"/>
    </source>
</evidence>
<evidence type="ECO:0000313" key="4">
    <source>
        <dbReference type="Proteomes" id="UP000291981"/>
    </source>
</evidence>
<proteinExistence type="predicted"/>
<organism evidence="3 4">
    <name type="scientific">Flagellimonas allohymeniacidonis</name>
    <dbReference type="NCBI Taxonomy" id="2517819"/>
    <lineage>
        <taxon>Bacteria</taxon>
        <taxon>Pseudomonadati</taxon>
        <taxon>Bacteroidota</taxon>
        <taxon>Flavobacteriia</taxon>
        <taxon>Flavobacteriales</taxon>
        <taxon>Flavobacteriaceae</taxon>
        <taxon>Flagellimonas</taxon>
    </lineage>
</organism>
<dbReference type="RefSeq" id="WP_130608308.1">
    <property type="nucleotide sequence ID" value="NZ_SGIU01000001.1"/>
</dbReference>
<name>A0A4Q8QJH6_9FLAO</name>
<dbReference type="GO" id="GO:0016020">
    <property type="term" value="C:membrane"/>
    <property type="evidence" value="ECO:0007669"/>
    <property type="project" value="TreeGrafter"/>
</dbReference>
<dbReference type="Gene3D" id="3.40.50.1820">
    <property type="entry name" value="alpha/beta hydrolase"/>
    <property type="match status" value="1"/>
</dbReference>
<dbReference type="PROSITE" id="PS51257">
    <property type="entry name" value="PROKAR_LIPOPROTEIN"/>
    <property type="match status" value="1"/>
</dbReference>
<sequence length="333" mass="38167">MKNKIINGLVPFLCLGIVSCTERSTEQVHNTIAETVDGTPIMESWFLSTGDWKMDPQIYVREFGTGPDTVLLLHGGWGAEHSGMVDMVRELGKEYKFFAHEQRGSLRSPFPDSLITYEHHIEDVELLRRELGIEKLILLGHSMGAVLASAYAQRYPEHVEKLVLVSPAYLKNPFPEEDIELLQTSQKTFEKFRQRPEVKQELQKHNLIRKDSSLSSKEKTIVNRIGFATRMLHDVGNWYKLNNGKALYKGNVYGLTENTYPENGWDFIEEFKNQSYPISIIIGDHDFLDMGNHITRKWSEEIPNAEFTSIEKAGHLPWIDKPHKLAVALRTSL</sequence>
<dbReference type="GO" id="GO:0016787">
    <property type="term" value="F:hydrolase activity"/>
    <property type="evidence" value="ECO:0007669"/>
    <property type="project" value="UniProtKB-KW"/>
</dbReference>
<gene>
    <name evidence="3" type="ORF">EW142_00850</name>
</gene>
<accession>A0A4Q8QJH6</accession>
<dbReference type="InterPro" id="IPR029058">
    <property type="entry name" value="AB_hydrolase_fold"/>
</dbReference>
<dbReference type="EMBL" id="SGIU01000001">
    <property type="protein sequence ID" value="TAI48386.1"/>
    <property type="molecule type" value="Genomic_DNA"/>
</dbReference>
<dbReference type="Proteomes" id="UP000291981">
    <property type="component" value="Unassembled WGS sequence"/>
</dbReference>
<dbReference type="PANTHER" id="PTHR43798">
    <property type="entry name" value="MONOACYLGLYCEROL LIPASE"/>
    <property type="match status" value="1"/>
</dbReference>
<feature type="domain" description="AB hydrolase-1" evidence="2">
    <location>
        <begin position="69"/>
        <end position="322"/>
    </location>
</feature>
<evidence type="ECO:0000259" key="2">
    <source>
        <dbReference type="Pfam" id="PF00561"/>
    </source>
</evidence>
<reference evidence="3 4" key="1">
    <citation type="submission" date="2019-02" db="EMBL/GenBank/DDBJ databases">
        <title>Draft genome sequence of Muricauda sp. 176CP4-71.</title>
        <authorList>
            <person name="Park J.-S."/>
        </authorList>
    </citation>
    <scope>NUCLEOTIDE SEQUENCE [LARGE SCALE GENOMIC DNA]</scope>
    <source>
        <strain evidence="3 4">176CP4-71</strain>
    </source>
</reference>
<dbReference type="InterPro" id="IPR050266">
    <property type="entry name" value="AB_hydrolase_sf"/>
</dbReference>
<dbReference type="OrthoDB" id="9796770at2"/>
<comment type="caution">
    <text evidence="3">The sequence shown here is derived from an EMBL/GenBank/DDBJ whole genome shotgun (WGS) entry which is preliminary data.</text>
</comment>
<dbReference type="InterPro" id="IPR000073">
    <property type="entry name" value="AB_hydrolase_1"/>
</dbReference>
<dbReference type="Pfam" id="PF00561">
    <property type="entry name" value="Abhydrolase_1"/>
    <property type="match status" value="1"/>
</dbReference>
<protein>
    <submittedName>
        <fullName evidence="3">Alpha/beta hydrolase</fullName>
    </submittedName>
</protein>
<dbReference type="PANTHER" id="PTHR43798:SF31">
    <property type="entry name" value="AB HYDROLASE SUPERFAMILY PROTEIN YCLE"/>
    <property type="match status" value="1"/>
</dbReference>
<evidence type="ECO:0000313" key="3">
    <source>
        <dbReference type="EMBL" id="TAI48386.1"/>
    </source>
</evidence>
<dbReference type="AlphaFoldDB" id="A0A4Q8QJH6"/>
<keyword evidence="4" id="KW-1185">Reference proteome</keyword>
<keyword evidence="1 3" id="KW-0378">Hydrolase</keyword>